<dbReference type="Proteomes" id="UP000198582">
    <property type="component" value="Unassembled WGS sequence"/>
</dbReference>
<evidence type="ECO:0000313" key="1">
    <source>
        <dbReference type="EMBL" id="SEP53601.1"/>
    </source>
</evidence>
<gene>
    <name evidence="1" type="ORF">SAMN04489732_12926</name>
</gene>
<keyword evidence="2" id="KW-1185">Reference proteome</keyword>
<evidence type="ECO:0000313" key="2">
    <source>
        <dbReference type="Proteomes" id="UP000198582"/>
    </source>
</evidence>
<proteinExistence type="predicted"/>
<name>A0A1H8YNM1_9PSEU</name>
<protein>
    <submittedName>
        <fullName evidence="1">Uncharacterized protein</fullName>
    </submittedName>
</protein>
<sequence length="228" mass="24345">MQRILTRLCRAGWVSRLARGQRDDLVVAAADVGDGRAAEELTAIAEVWRRVADRLEEGAPLEAGVYAQVAADVEARAVVLRGVPKIRTLLASRPDLDVAPADVALDKLAAVAEVALQLRSRPAAATVRALLAWCLVLREGQVDVVLGPDSVQLVVAGILHECVVSVRARVVGDHPVVAEFVRDLRERHPRGAATVGSAHLRHLADTLAAPLPAPESAMRATITMTNRT</sequence>
<dbReference type="STRING" id="394193.SAMN04489732_12926"/>
<organism evidence="1 2">
    <name type="scientific">Amycolatopsis saalfeldensis</name>
    <dbReference type="NCBI Taxonomy" id="394193"/>
    <lineage>
        <taxon>Bacteria</taxon>
        <taxon>Bacillati</taxon>
        <taxon>Actinomycetota</taxon>
        <taxon>Actinomycetes</taxon>
        <taxon>Pseudonocardiales</taxon>
        <taxon>Pseudonocardiaceae</taxon>
        <taxon>Amycolatopsis</taxon>
    </lineage>
</organism>
<accession>A0A1H8YNM1</accession>
<reference evidence="1 2" key="1">
    <citation type="submission" date="2016-10" db="EMBL/GenBank/DDBJ databases">
        <authorList>
            <person name="de Groot N.N."/>
        </authorList>
    </citation>
    <scope>NUCLEOTIDE SEQUENCE [LARGE SCALE GENOMIC DNA]</scope>
    <source>
        <strain evidence="1 2">DSM 44993</strain>
    </source>
</reference>
<dbReference type="EMBL" id="FOEF01000029">
    <property type="protein sequence ID" value="SEP53601.1"/>
    <property type="molecule type" value="Genomic_DNA"/>
</dbReference>
<dbReference type="AlphaFoldDB" id="A0A1H8YNM1"/>